<evidence type="ECO:0000256" key="1">
    <source>
        <dbReference type="ARBA" id="ARBA00022490"/>
    </source>
</evidence>
<dbReference type="EC" id="3.1.1.61" evidence="6"/>
<evidence type="ECO:0000256" key="3">
    <source>
        <dbReference type="ARBA" id="ARBA00022553"/>
    </source>
</evidence>
<comment type="similarity">
    <text evidence="6">Belongs to the CheB family.</text>
</comment>
<accession>A0ABV8MID0</accession>
<dbReference type="PROSITE" id="PS50110">
    <property type="entry name" value="RESPONSE_REGULATORY"/>
    <property type="match status" value="1"/>
</dbReference>
<dbReference type="PANTHER" id="PTHR42872:SF6">
    <property type="entry name" value="PROTEIN-GLUTAMATE METHYLESTERASE_PROTEIN-GLUTAMINE GLUTAMINASE"/>
    <property type="match status" value="1"/>
</dbReference>
<reference evidence="12" key="1">
    <citation type="journal article" date="2019" name="Int. J. Syst. Evol. Microbiol.">
        <title>The Global Catalogue of Microorganisms (GCM) 10K type strain sequencing project: providing services to taxonomists for standard genome sequencing and annotation.</title>
        <authorList>
            <consortium name="The Broad Institute Genomics Platform"/>
            <consortium name="The Broad Institute Genome Sequencing Center for Infectious Disease"/>
            <person name="Wu L."/>
            <person name="Ma J."/>
        </authorList>
    </citation>
    <scope>NUCLEOTIDE SEQUENCE [LARGE SCALE GENOMIC DNA]</scope>
    <source>
        <strain evidence="12">LMG 29894</strain>
    </source>
</reference>
<comment type="subcellular location">
    <subcellularLocation>
        <location evidence="6">Cytoplasm</location>
    </subcellularLocation>
</comment>
<comment type="function">
    <text evidence="6">Involved in chemotaxis. Part of a chemotaxis signal transduction system that modulates chemotaxis in response to various stimuli. Catalyzes the demethylation of specific methylglutamate residues introduced into the chemoreceptors (methyl-accepting chemotaxis proteins or MCP) by CheR. Also mediates the irreversible deamidation of specific glutamine residues to glutamic acid.</text>
</comment>
<dbReference type="SMART" id="SM00448">
    <property type="entry name" value="REC"/>
    <property type="match status" value="1"/>
</dbReference>
<dbReference type="SUPFAM" id="SSF52738">
    <property type="entry name" value="Methylesterase CheB, C-terminal domain"/>
    <property type="match status" value="1"/>
</dbReference>
<feature type="domain" description="CheB-type methylesterase" evidence="10">
    <location>
        <begin position="157"/>
        <end position="351"/>
    </location>
</feature>
<dbReference type="InterPro" id="IPR001789">
    <property type="entry name" value="Sig_transdc_resp-reg_receiver"/>
</dbReference>
<dbReference type="SUPFAM" id="SSF52172">
    <property type="entry name" value="CheY-like"/>
    <property type="match status" value="1"/>
</dbReference>
<dbReference type="HAMAP" id="MF_00099">
    <property type="entry name" value="CheB_chemtxs"/>
    <property type="match status" value="1"/>
</dbReference>
<dbReference type="Pfam" id="PF01339">
    <property type="entry name" value="CheB_methylest"/>
    <property type="match status" value="1"/>
</dbReference>
<comment type="catalytic activity">
    <reaction evidence="6">
        <text>L-glutaminyl-[protein] + H2O = L-glutamyl-[protein] + NH4(+)</text>
        <dbReference type="Rhea" id="RHEA:16441"/>
        <dbReference type="Rhea" id="RHEA-COMP:10207"/>
        <dbReference type="Rhea" id="RHEA-COMP:10208"/>
        <dbReference type="ChEBI" id="CHEBI:15377"/>
        <dbReference type="ChEBI" id="CHEBI:28938"/>
        <dbReference type="ChEBI" id="CHEBI:29973"/>
        <dbReference type="ChEBI" id="CHEBI:30011"/>
        <dbReference type="EC" id="3.5.1.44"/>
    </reaction>
</comment>
<dbReference type="GO" id="GO:0008168">
    <property type="term" value="F:methyltransferase activity"/>
    <property type="evidence" value="ECO:0007669"/>
    <property type="project" value="UniProtKB-KW"/>
</dbReference>
<dbReference type="PIRSF" id="PIRSF000876">
    <property type="entry name" value="RR_chemtxs_CheB"/>
    <property type="match status" value="1"/>
</dbReference>
<dbReference type="EC" id="3.5.1.44" evidence="6"/>
<evidence type="ECO:0000256" key="2">
    <source>
        <dbReference type="ARBA" id="ARBA00022500"/>
    </source>
</evidence>
<dbReference type="InterPro" id="IPR035909">
    <property type="entry name" value="CheB_C"/>
</dbReference>
<dbReference type="InterPro" id="IPR008248">
    <property type="entry name" value="CheB-like"/>
</dbReference>
<comment type="catalytic activity">
    <reaction evidence="5 6">
        <text>[protein]-L-glutamate 5-O-methyl ester + H2O = L-glutamyl-[protein] + methanol + H(+)</text>
        <dbReference type="Rhea" id="RHEA:23236"/>
        <dbReference type="Rhea" id="RHEA-COMP:10208"/>
        <dbReference type="Rhea" id="RHEA-COMP:10311"/>
        <dbReference type="ChEBI" id="CHEBI:15377"/>
        <dbReference type="ChEBI" id="CHEBI:15378"/>
        <dbReference type="ChEBI" id="CHEBI:17790"/>
        <dbReference type="ChEBI" id="CHEBI:29973"/>
        <dbReference type="ChEBI" id="CHEBI:82795"/>
        <dbReference type="EC" id="3.1.1.61"/>
    </reaction>
</comment>
<dbReference type="GO" id="GO:0032259">
    <property type="term" value="P:methylation"/>
    <property type="evidence" value="ECO:0007669"/>
    <property type="project" value="UniProtKB-KW"/>
</dbReference>
<protein>
    <recommendedName>
        <fullName evidence="6">Protein-glutamate methylesterase/protein-glutamine glutaminase</fullName>
        <ecNumber evidence="6">3.1.1.61</ecNumber>
        <ecNumber evidence="6">3.5.1.44</ecNumber>
    </recommendedName>
</protein>
<dbReference type="CDD" id="cd17541">
    <property type="entry name" value="REC_CheB-like"/>
    <property type="match status" value="1"/>
</dbReference>
<evidence type="ECO:0000313" key="11">
    <source>
        <dbReference type="EMBL" id="MFC4157888.1"/>
    </source>
</evidence>
<evidence type="ECO:0000256" key="8">
    <source>
        <dbReference type="PROSITE-ProRule" id="PRU00169"/>
    </source>
</evidence>
<dbReference type="NCBIfam" id="NF001965">
    <property type="entry name" value="PRK00742.1"/>
    <property type="match status" value="1"/>
</dbReference>
<evidence type="ECO:0000259" key="10">
    <source>
        <dbReference type="PROSITE" id="PS50122"/>
    </source>
</evidence>
<feature type="active site" evidence="6 7">
    <location>
        <position position="197"/>
    </location>
</feature>
<evidence type="ECO:0000256" key="6">
    <source>
        <dbReference type="HAMAP-Rule" id="MF_00099"/>
    </source>
</evidence>
<dbReference type="Proteomes" id="UP001595791">
    <property type="component" value="Unassembled WGS sequence"/>
</dbReference>
<dbReference type="PANTHER" id="PTHR42872">
    <property type="entry name" value="PROTEIN-GLUTAMATE METHYLESTERASE/PROTEIN-GLUTAMINE GLUTAMINASE"/>
    <property type="match status" value="1"/>
</dbReference>
<evidence type="ECO:0000313" key="12">
    <source>
        <dbReference type="Proteomes" id="UP001595791"/>
    </source>
</evidence>
<feature type="modified residue" description="4-aspartylphosphate" evidence="6 8">
    <location>
        <position position="52"/>
    </location>
</feature>
<evidence type="ECO:0000259" key="9">
    <source>
        <dbReference type="PROSITE" id="PS50110"/>
    </source>
</evidence>
<comment type="PTM">
    <text evidence="6">Phosphorylated by CheA. Phosphorylation of the N-terminal regulatory domain activates the methylesterase activity.</text>
</comment>
<feature type="domain" description="Response regulatory" evidence="9">
    <location>
        <begin position="2"/>
        <end position="118"/>
    </location>
</feature>
<dbReference type="InterPro" id="IPR011006">
    <property type="entry name" value="CheY-like_superfamily"/>
</dbReference>
<dbReference type="RefSeq" id="WP_378160006.1">
    <property type="nucleotide sequence ID" value="NZ_JBHSBU010000001.1"/>
</dbReference>
<feature type="active site" evidence="6 7">
    <location>
        <position position="294"/>
    </location>
</feature>
<name>A0ABV8MID0_9NEIS</name>
<sequence>MRVLVVDDSALMRKHLAGILRSEADIEVEVARNGSEAVRLVEEYQPDVVTLDINMPEMDGLSALSLIMVQRPTPVVMVSSLTSRGATATLEALALGAVDFIAKPEGTISLSIDGVREQILSKVRQAAKARLAVAAGRPGTVERRRPPAEAVPVAAPPVSAEMPLVVIGVSTGGPRTLETILPALPANFPAAVLIAQHMPANFTAALAQRLDQSCQLPVREVSGPTPLRPGEVWFGRGGADLTLSRRAGRLLVSPVPEDRQFCWHPSVSRLMASANQLLPPEQLIGVMLTGMGNDGAEEMTVLHRNGGRTIAESEASSVVFGMPADLIRRGGASAVHPAEQVAEQLLHWLMH</sequence>
<gene>
    <name evidence="6 11" type="primary">cheB</name>
    <name evidence="11" type="ORF">ACFOW7_00825</name>
</gene>
<comment type="domain">
    <text evidence="6">Contains a C-terminal catalytic domain, and an N-terminal region which modulates catalytic activity.</text>
</comment>
<dbReference type="Gene3D" id="3.40.50.180">
    <property type="entry name" value="Methylesterase CheB, C-terminal domain"/>
    <property type="match status" value="1"/>
</dbReference>
<keyword evidence="3 6" id="KW-0597">Phosphoprotein</keyword>
<keyword evidence="12" id="KW-1185">Reference proteome</keyword>
<evidence type="ECO:0000256" key="4">
    <source>
        <dbReference type="ARBA" id="ARBA00022801"/>
    </source>
</evidence>
<keyword evidence="4 6" id="KW-0378">Hydrolase</keyword>
<dbReference type="Gene3D" id="3.40.50.2300">
    <property type="match status" value="1"/>
</dbReference>
<dbReference type="InterPro" id="IPR000673">
    <property type="entry name" value="Sig_transdc_resp-reg_Me-estase"/>
</dbReference>
<proteinExistence type="inferred from homology"/>
<organism evidence="11 12">
    <name type="scientific">Chitinimonas lacunae</name>
    <dbReference type="NCBI Taxonomy" id="1963018"/>
    <lineage>
        <taxon>Bacteria</taxon>
        <taxon>Pseudomonadati</taxon>
        <taxon>Pseudomonadota</taxon>
        <taxon>Betaproteobacteria</taxon>
        <taxon>Neisseriales</taxon>
        <taxon>Chitinibacteraceae</taxon>
        <taxon>Chitinimonas</taxon>
    </lineage>
</organism>
<evidence type="ECO:0000256" key="7">
    <source>
        <dbReference type="PROSITE-ProRule" id="PRU00050"/>
    </source>
</evidence>
<evidence type="ECO:0000256" key="5">
    <source>
        <dbReference type="ARBA" id="ARBA00048267"/>
    </source>
</evidence>
<dbReference type="EMBL" id="JBHSBU010000001">
    <property type="protein sequence ID" value="MFC4157888.1"/>
    <property type="molecule type" value="Genomic_DNA"/>
</dbReference>
<dbReference type="Pfam" id="PF00072">
    <property type="entry name" value="Response_reg"/>
    <property type="match status" value="1"/>
</dbReference>
<dbReference type="PROSITE" id="PS50122">
    <property type="entry name" value="CHEB"/>
    <property type="match status" value="1"/>
</dbReference>
<keyword evidence="11" id="KW-0489">Methyltransferase</keyword>
<keyword evidence="11" id="KW-0808">Transferase</keyword>
<keyword evidence="1 6" id="KW-0963">Cytoplasm</keyword>
<dbReference type="GO" id="GO:0008984">
    <property type="term" value="F:protein-glutamate methylesterase activity"/>
    <property type="evidence" value="ECO:0007669"/>
    <property type="project" value="UniProtKB-EC"/>
</dbReference>
<keyword evidence="2 6" id="KW-0145">Chemotaxis</keyword>
<feature type="active site" evidence="6 7">
    <location>
        <position position="170"/>
    </location>
</feature>
<comment type="caution">
    <text evidence="11">The sequence shown here is derived from an EMBL/GenBank/DDBJ whole genome shotgun (WGS) entry which is preliminary data.</text>
</comment>
<dbReference type="CDD" id="cd16432">
    <property type="entry name" value="CheB_Rec"/>
    <property type="match status" value="1"/>
</dbReference>